<evidence type="ECO:0000256" key="3">
    <source>
        <dbReference type="ARBA" id="ARBA00022840"/>
    </source>
</evidence>
<evidence type="ECO:0000259" key="8">
    <source>
        <dbReference type="PROSITE" id="PS51194"/>
    </source>
</evidence>
<dbReference type="InterPro" id="IPR014001">
    <property type="entry name" value="Helicase_ATP-bd"/>
</dbReference>
<dbReference type="SMART" id="SM00490">
    <property type="entry name" value="HELICc"/>
    <property type="match status" value="1"/>
</dbReference>
<evidence type="ECO:0000256" key="2">
    <source>
        <dbReference type="ARBA" id="ARBA00022801"/>
    </source>
</evidence>
<keyword evidence="1 5" id="KW-0547">Nucleotide-binding</keyword>
<name>A0A1J4MVE2_9CRYT</name>
<dbReference type="VEuPathDB" id="CryptoDB:cand_008780"/>
<dbReference type="SUPFAM" id="SSF52540">
    <property type="entry name" value="P-loop containing nucleoside triphosphate hydrolases"/>
    <property type="match status" value="2"/>
</dbReference>
<evidence type="ECO:0000313" key="9">
    <source>
        <dbReference type="EMBL" id="OII77387.1"/>
    </source>
</evidence>
<dbReference type="PANTHER" id="PTHR24031">
    <property type="entry name" value="RNA HELICASE"/>
    <property type="match status" value="1"/>
</dbReference>
<dbReference type="RefSeq" id="XP_067069233.1">
    <property type="nucleotide sequence ID" value="XM_067211118.1"/>
</dbReference>
<feature type="region of interest" description="Disordered" evidence="6">
    <location>
        <begin position="555"/>
        <end position="583"/>
    </location>
</feature>
<accession>A0A1J4MVE2</accession>
<evidence type="ECO:0000256" key="5">
    <source>
        <dbReference type="RuleBase" id="RU365068"/>
    </source>
</evidence>
<feature type="domain" description="Helicase C-terminal" evidence="8">
    <location>
        <begin position="254"/>
        <end position="424"/>
    </location>
</feature>
<dbReference type="PROSITE" id="PS51192">
    <property type="entry name" value="HELICASE_ATP_BIND_1"/>
    <property type="match status" value="1"/>
</dbReference>
<feature type="compositionally biased region" description="Basic and acidic residues" evidence="6">
    <location>
        <begin position="561"/>
        <end position="573"/>
    </location>
</feature>
<dbReference type="Proteomes" id="UP000186804">
    <property type="component" value="Unassembled WGS sequence"/>
</dbReference>
<dbReference type="PROSITE" id="PS51194">
    <property type="entry name" value="HELICASE_CTER"/>
    <property type="match status" value="1"/>
</dbReference>
<dbReference type="InterPro" id="IPR001650">
    <property type="entry name" value="Helicase_C-like"/>
</dbReference>
<keyword evidence="3 5" id="KW-0067">ATP-binding</keyword>
<keyword evidence="4 5" id="KW-0694">RNA-binding</keyword>
<evidence type="ECO:0000256" key="6">
    <source>
        <dbReference type="SAM" id="MobiDB-lite"/>
    </source>
</evidence>
<dbReference type="InterPro" id="IPR027417">
    <property type="entry name" value="P-loop_NTPase"/>
</dbReference>
<keyword evidence="2 5" id="KW-0378">Hydrolase</keyword>
<evidence type="ECO:0000256" key="1">
    <source>
        <dbReference type="ARBA" id="ARBA00022741"/>
    </source>
</evidence>
<dbReference type="GO" id="GO:0003724">
    <property type="term" value="F:RNA helicase activity"/>
    <property type="evidence" value="ECO:0007669"/>
    <property type="project" value="UniProtKB-EC"/>
</dbReference>
<dbReference type="EC" id="3.6.4.13" evidence="5"/>
<keyword evidence="5 9" id="KW-0347">Helicase</keyword>
<comment type="caution">
    <text evidence="9">The sequence shown here is derived from an EMBL/GenBank/DDBJ whole genome shotgun (WGS) entry which is preliminary data.</text>
</comment>
<dbReference type="GO" id="GO:0003723">
    <property type="term" value="F:RNA binding"/>
    <property type="evidence" value="ECO:0007669"/>
    <property type="project" value="UniProtKB-UniRule"/>
</dbReference>
<evidence type="ECO:0000256" key="4">
    <source>
        <dbReference type="ARBA" id="ARBA00022884"/>
    </source>
</evidence>
<dbReference type="Pfam" id="PF00271">
    <property type="entry name" value="Helicase_C"/>
    <property type="match status" value="1"/>
</dbReference>
<comment type="catalytic activity">
    <reaction evidence="5">
        <text>ATP + H2O = ADP + phosphate + H(+)</text>
        <dbReference type="Rhea" id="RHEA:13065"/>
        <dbReference type="ChEBI" id="CHEBI:15377"/>
        <dbReference type="ChEBI" id="CHEBI:15378"/>
        <dbReference type="ChEBI" id="CHEBI:30616"/>
        <dbReference type="ChEBI" id="CHEBI:43474"/>
        <dbReference type="ChEBI" id="CHEBI:456216"/>
        <dbReference type="EC" id="3.6.4.13"/>
    </reaction>
</comment>
<feature type="domain" description="Helicase ATP-binding" evidence="7">
    <location>
        <begin position="36"/>
        <end position="213"/>
    </location>
</feature>
<dbReference type="CDD" id="cd18787">
    <property type="entry name" value="SF2_C_DEAD"/>
    <property type="match status" value="1"/>
</dbReference>
<dbReference type="OrthoDB" id="1191041at2759"/>
<dbReference type="GO" id="GO:0005524">
    <property type="term" value="F:ATP binding"/>
    <property type="evidence" value="ECO:0007669"/>
    <property type="project" value="UniProtKB-UniRule"/>
</dbReference>
<evidence type="ECO:0000259" key="7">
    <source>
        <dbReference type="PROSITE" id="PS51192"/>
    </source>
</evidence>
<evidence type="ECO:0000313" key="10">
    <source>
        <dbReference type="Proteomes" id="UP000186804"/>
    </source>
</evidence>
<dbReference type="EMBL" id="LRBS01000037">
    <property type="protein sequence ID" value="OII77387.1"/>
    <property type="molecule type" value="Genomic_DNA"/>
</dbReference>
<dbReference type="Pfam" id="PF00270">
    <property type="entry name" value="DEAD"/>
    <property type="match status" value="1"/>
</dbReference>
<dbReference type="Gene3D" id="3.40.50.300">
    <property type="entry name" value="P-loop containing nucleotide triphosphate hydrolases"/>
    <property type="match status" value="2"/>
</dbReference>
<protein>
    <recommendedName>
        <fullName evidence="5">ATP-dependent RNA helicase</fullName>
        <ecNumber evidence="5">3.6.4.13</ecNumber>
    </recommendedName>
</protein>
<dbReference type="GeneID" id="92365063"/>
<reference evidence="9 10" key="1">
    <citation type="submission" date="2016-10" db="EMBL/GenBank/DDBJ databases">
        <title>Reductive evolution of mitochondrial metabolism and differential evolution of invasion-related proteins in Cryptosporidium.</title>
        <authorList>
            <person name="Liu S."/>
            <person name="Roellig D.M."/>
            <person name="Guo Y."/>
            <person name="Li N."/>
            <person name="Frace M.A."/>
            <person name="Tang K."/>
            <person name="Zhang L."/>
            <person name="Feng Y."/>
            <person name="Xiao L."/>
        </authorList>
    </citation>
    <scope>NUCLEOTIDE SEQUENCE [LARGE SCALE GENOMIC DNA]</scope>
    <source>
        <strain evidence="9">30847</strain>
    </source>
</reference>
<dbReference type="AlphaFoldDB" id="A0A1J4MVE2"/>
<comment type="domain">
    <text evidence="5">The Q motif is unique to and characteristic of the DEAD box family of RNA helicases and controls ATP binding and hydrolysis.</text>
</comment>
<proteinExistence type="inferred from homology"/>
<keyword evidence="10" id="KW-1185">Reference proteome</keyword>
<dbReference type="InterPro" id="IPR011545">
    <property type="entry name" value="DEAD/DEAH_box_helicase_dom"/>
</dbReference>
<comment type="similarity">
    <text evidence="5">Belongs to the DEAD box helicase family.</text>
</comment>
<organism evidence="9 10">
    <name type="scientific">Cryptosporidium andersoni</name>
    <dbReference type="NCBI Taxonomy" id="117008"/>
    <lineage>
        <taxon>Eukaryota</taxon>
        <taxon>Sar</taxon>
        <taxon>Alveolata</taxon>
        <taxon>Apicomplexa</taxon>
        <taxon>Conoidasida</taxon>
        <taxon>Coccidia</taxon>
        <taxon>Eucoccidiorida</taxon>
        <taxon>Eimeriorina</taxon>
        <taxon>Cryptosporidiidae</taxon>
        <taxon>Cryptosporidium</taxon>
    </lineage>
</organism>
<gene>
    <name evidence="9" type="ORF">cand_008780</name>
</gene>
<dbReference type="SMART" id="SM00487">
    <property type="entry name" value="DEXDc"/>
    <property type="match status" value="1"/>
</dbReference>
<sequence length="615" mass="69812">MITFSDFSGNILDRRIVQALNFQGFVYPTKVQSDAIGLIIEGKDVLINSKTGSGKTLAFIIPICHNLLSNENSGSRMKVLILVPSRELVNQVYDVLLSVIRYCGNKIRISHLIGEDSSWNYISKCNIVISTPYDIVSSSDKDKKVKWLGNVSCLVVDEADLLFAFGYEKYMEIILELLPNSTGKKYQCIFCSATLSKNLKLLNSKLLHKPISVNGIPQANEQGVLDKSSIEGILKEYYVNCSNITEKWLMLYVLFKMQVIPIKCLIFASSIDMAYSIRLFLDKFDISAGIMSPILPFSTRQLIVQYFNQGTIDILITADITNELDEISTKDISSSAKSEEAVAYRGIDYQGVSSVLNFDCPTSVRSYIHRIGRTARGNSSGTAITFINKDIPNDVELLQLLIARNKYNNDKGIEPLDFGPHDVSCFNYRIEDCLKSITKTNIRRYKLKEIQGLILSSSRLIKGGYFSKHPEERSVLRSYHKHLLSTLAISGTGREHLKLTPRYLEEIVYPIVQSSQPNCNVTTATEQAIYTQFPEALSKKEPRYKLPRYDNLHKYNTQSKDISRKSQLKKEPTYETSTPDTLPAISGRKIWKLKHKKPLQRYSYIDTSKKKRNRR</sequence>
<dbReference type="GO" id="GO:0016787">
    <property type="term" value="F:hydrolase activity"/>
    <property type="evidence" value="ECO:0007669"/>
    <property type="project" value="UniProtKB-KW"/>
</dbReference>
<comment type="function">
    <text evidence="5">RNA helicase.</text>
</comment>